<proteinExistence type="predicted"/>
<reference evidence="2" key="1">
    <citation type="journal article" date="2013" name="Nat. Genet.">
        <title>The draft genomes of soft-shell turtle and green sea turtle yield insights into the development and evolution of the turtle-specific body plan.</title>
        <authorList>
            <person name="Wang Z."/>
            <person name="Pascual-Anaya J."/>
            <person name="Zadissa A."/>
            <person name="Li W."/>
            <person name="Niimura Y."/>
            <person name="Huang Z."/>
            <person name="Li C."/>
            <person name="White S."/>
            <person name="Xiong Z."/>
            <person name="Fang D."/>
            <person name="Wang B."/>
            <person name="Ming Y."/>
            <person name="Chen Y."/>
            <person name="Zheng Y."/>
            <person name="Kuraku S."/>
            <person name="Pignatelli M."/>
            <person name="Herrero J."/>
            <person name="Beal K."/>
            <person name="Nozawa M."/>
            <person name="Li Q."/>
            <person name="Wang J."/>
            <person name="Zhang H."/>
            <person name="Yu L."/>
            <person name="Shigenobu S."/>
            <person name="Wang J."/>
            <person name="Liu J."/>
            <person name="Flicek P."/>
            <person name="Searle S."/>
            <person name="Wang J."/>
            <person name="Kuratani S."/>
            <person name="Yin Y."/>
            <person name="Aken B."/>
            <person name="Zhang G."/>
            <person name="Irie N."/>
        </authorList>
    </citation>
    <scope>NUCLEOTIDE SEQUENCE [LARGE SCALE GENOMIC DNA]</scope>
</reference>
<keyword evidence="2" id="KW-1185">Reference proteome</keyword>
<accession>M7BW02</accession>
<gene>
    <name evidence="1" type="ORF">UY3_00743</name>
</gene>
<dbReference type="Proteomes" id="UP000031443">
    <property type="component" value="Unassembled WGS sequence"/>
</dbReference>
<evidence type="ECO:0000313" key="1">
    <source>
        <dbReference type="EMBL" id="EMP42026.1"/>
    </source>
</evidence>
<organism evidence="1 2">
    <name type="scientific">Chelonia mydas</name>
    <name type="common">Green sea-turtle</name>
    <name type="synonym">Chelonia agassizi</name>
    <dbReference type="NCBI Taxonomy" id="8469"/>
    <lineage>
        <taxon>Eukaryota</taxon>
        <taxon>Metazoa</taxon>
        <taxon>Chordata</taxon>
        <taxon>Craniata</taxon>
        <taxon>Vertebrata</taxon>
        <taxon>Euteleostomi</taxon>
        <taxon>Archelosauria</taxon>
        <taxon>Testudinata</taxon>
        <taxon>Testudines</taxon>
        <taxon>Cryptodira</taxon>
        <taxon>Durocryptodira</taxon>
        <taxon>Americhelydia</taxon>
        <taxon>Chelonioidea</taxon>
        <taxon>Cheloniidae</taxon>
        <taxon>Chelonia</taxon>
    </lineage>
</organism>
<dbReference type="AlphaFoldDB" id="M7BW02"/>
<dbReference type="EMBL" id="KB479743">
    <property type="protein sequence ID" value="EMP42026.1"/>
    <property type="molecule type" value="Genomic_DNA"/>
</dbReference>
<name>M7BW02_CHEMY</name>
<evidence type="ECO:0000313" key="2">
    <source>
        <dbReference type="Proteomes" id="UP000031443"/>
    </source>
</evidence>
<protein>
    <submittedName>
        <fullName evidence="1">Uncharacterized protein</fullName>
    </submittedName>
</protein>
<sequence length="53" mass="5597">MGYLLDAHSRGENARRMSLIPSASARCTTSALFQPGSAAERHGSAIGMCFVGR</sequence>